<dbReference type="Proteomes" id="UP001500967">
    <property type="component" value="Unassembled WGS sequence"/>
</dbReference>
<keyword evidence="1" id="KW-1133">Transmembrane helix</keyword>
<dbReference type="EMBL" id="BAAAGX010000033">
    <property type="protein sequence ID" value="GAA0275775.1"/>
    <property type="molecule type" value="Genomic_DNA"/>
</dbReference>
<gene>
    <name evidence="2" type="ORF">GCM10009539_74450</name>
</gene>
<evidence type="ECO:0008006" key="4">
    <source>
        <dbReference type="Google" id="ProtNLM"/>
    </source>
</evidence>
<keyword evidence="1" id="KW-0812">Transmembrane</keyword>
<reference evidence="2 3" key="1">
    <citation type="journal article" date="2019" name="Int. J. Syst. Evol. Microbiol.">
        <title>The Global Catalogue of Microorganisms (GCM) 10K type strain sequencing project: providing services to taxonomists for standard genome sequencing and annotation.</title>
        <authorList>
            <consortium name="The Broad Institute Genomics Platform"/>
            <consortium name="The Broad Institute Genome Sequencing Center for Infectious Disease"/>
            <person name="Wu L."/>
            <person name="Ma J."/>
        </authorList>
    </citation>
    <scope>NUCLEOTIDE SEQUENCE [LARGE SCALE GENOMIC DNA]</scope>
    <source>
        <strain evidence="2 3">JCM 10425</strain>
    </source>
</reference>
<evidence type="ECO:0000313" key="2">
    <source>
        <dbReference type="EMBL" id="GAA0275775.1"/>
    </source>
</evidence>
<protein>
    <recommendedName>
        <fullName evidence="4">Fimbrial assembly family protein</fullName>
    </recommendedName>
</protein>
<name>A0ABN0V4Z9_9ACTN</name>
<proteinExistence type="predicted"/>
<keyword evidence="1" id="KW-0472">Membrane</keyword>
<evidence type="ECO:0000313" key="3">
    <source>
        <dbReference type="Proteomes" id="UP001500967"/>
    </source>
</evidence>
<organism evidence="2 3">
    <name type="scientific">Cryptosporangium japonicum</name>
    <dbReference type="NCBI Taxonomy" id="80872"/>
    <lineage>
        <taxon>Bacteria</taxon>
        <taxon>Bacillati</taxon>
        <taxon>Actinomycetota</taxon>
        <taxon>Actinomycetes</taxon>
        <taxon>Cryptosporangiales</taxon>
        <taxon>Cryptosporangiaceae</taxon>
        <taxon>Cryptosporangium</taxon>
    </lineage>
</organism>
<dbReference type="RefSeq" id="WP_344653634.1">
    <property type="nucleotide sequence ID" value="NZ_BAAAGX010000033.1"/>
</dbReference>
<keyword evidence="3" id="KW-1185">Reference proteome</keyword>
<evidence type="ECO:0000256" key="1">
    <source>
        <dbReference type="SAM" id="Phobius"/>
    </source>
</evidence>
<feature type="transmembrane region" description="Helical" evidence="1">
    <location>
        <begin position="44"/>
        <end position="66"/>
    </location>
</feature>
<accession>A0ABN0V4Z9</accession>
<comment type="caution">
    <text evidence="2">The sequence shown here is derived from an EMBL/GenBank/DDBJ whole genome shotgun (WGS) entry which is preliminary data.</text>
</comment>
<sequence length="230" mass="23618">MSAPAPAPAPAPVATAADEQLLLLGANLLPPEVVAHRQVRKIRLVMIALLVVTALLVLTVYAAAWVRKVRSQDDLDAVTDASGQLRAQQSRYGELITAQASANQIKGQLALLMADDVTWTPLVRSIRSATPAGVGLTGVLLNVIDPSQRSSDGVMTSSGLPSATGSPIGALTITGLSSSNAAIATFVDSVAKISGITGSLLTNATAQDKGIVFGVKADLSPTLLSKLYAE</sequence>